<name>A0ABD1Y2U5_9MARC</name>
<feature type="region of interest" description="Disordered" evidence="1">
    <location>
        <begin position="1"/>
        <end position="41"/>
    </location>
</feature>
<dbReference type="Proteomes" id="UP001605036">
    <property type="component" value="Unassembled WGS sequence"/>
</dbReference>
<organism evidence="2 3">
    <name type="scientific">Riccia fluitans</name>
    <dbReference type="NCBI Taxonomy" id="41844"/>
    <lineage>
        <taxon>Eukaryota</taxon>
        <taxon>Viridiplantae</taxon>
        <taxon>Streptophyta</taxon>
        <taxon>Embryophyta</taxon>
        <taxon>Marchantiophyta</taxon>
        <taxon>Marchantiopsida</taxon>
        <taxon>Marchantiidae</taxon>
        <taxon>Marchantiales</taxon>
        <taxon>Ricciaceae</taxon>
        <taxon>Riccia</taxon>
    </lineage>
</organism>
<dbReference type="AlphaFoldDB" id="A0ABD1Y2U5"/>
<gene>
    <name evidence="2" type="ORF">R1flu_001280</name>
</gene>
<evidence type="ECO:0000313" key="3">
    <source>
        <dbReference type="Proteomes" id="UP001605036"/>
    </source>
</evidence>
<proteinExistence type="predicted"/>
<sequence length="195" mass="22242">MASGSCRREGKSSELPELSEEGELMPQQQQQHQAPKARQTVLPFVEPPIPRPFKYKEFGLPESKKELSIKVMEQFITQHFTSEFAPRQRGNMELPAFRREGSNRHIKGCERASQQLKFKIRILNNRERQRAAELASLHDMESTSCALDEEERKIESAFPRSIRAILSSPKPFHSIPFSPHSDELATTTSAYVGCC</sequence>
<accession>A0ABD1Y2U5</accession>
<reference evidence="2 3" key="1">
    <citation type="submission" date="2024-09" db="EMBL/GenBank/DDBJ databases">
        <title>Chromosome-scale assembly of Riccia fluitans.</title>
        <authorList>
            <person name="Paukszto L."/>
            <person name="Sawicki J."/>
            <person name="Karawczyk K."/>
            <person name="Piernik-Szablinska J."/>
            <person name="Szczecinska M."/>
            <person name="Mazdziarz M."/>
        </authorList>
    </citation>
    <scope>NUCLEOTIDE SEQUENCE [LARGE SCALE GENOMIC DNA]</scope>
    <source>
        <strain evidence="2">Rf_01</strain>
        <tissue evidence="2">Aerial parts of the thallus</tissue>
    </source>
</reference>
<protein>
    <submittedName>
        <fullName evidence="2">Uncharacterized protein</fullName>
    </submittedName>
</protein>
<dbReference type="EMBL" id="JBHFFA010000006">
    <property type="protein sequence ID" value="KAL2621075.1"/>
    <property type="molecule type" value="Genomic_DNA"/>
</dbReference>
<comment type="caution">
    <text evidence="2">The sequence shown here is derived from an EMBL/GenBank/DDBJ whole genome shotgun (WGS) entry which is preliminary data.</text>
</comment>
<evidence type="ECO:0000313" key="2">
    <source>
        <dbReference type="EMBL" id="KAL2621075.1"/>
    </source>
</evidence>
<keyword evidence="3" id="KW-1185">Reference proteome</keyword>
<feature type="compositionally biased region" description="Basic and acidic residues" evidence="1">
    <location>
        <begin position="1"/>
        <end position="14"/>
    </location>
</feature>
<evidence type="ECO:0000256" key="1">
    <source>
        <dbReference type="SAM" id="MobiDB-lite"/>
    </source>
</evidence>